<feature type="domain" description="4Fe-4S ferredoxin-type" evidence="14">
    <location>
        <begin position="201"/>
        <end position="232"/>
    </location>
</feature>
<proteinExistence type="inferred from homology"/>
<dbReference type="PROSITE" id="PS00197">
    <property type="entry name" value="2FE2S_FER_1"/>
    <property type="match status" value="1"/>
</dbReference>
<dbReference type="Pfam" id="PF13183">
    <property type="entry name" value="Fer4_8"/>
    <property type="match status" value="1"/>
</dbReference>
<dbReference type="GO" id="GO:0051538">
    <property type="term" value="F:3 iron, 4 sulfur cluster binding"/>
    <property type="evidence" value="ECO:0007669"/>
    <property type="project" value="UniProtKB-KW"/>
</dbReference>
<dbReference type="Gene3D" id="1.10.1060.10">
    <property type="entry name" value="Alpha-helical ferredoxin"/>
    <property type="match status" value="1"/>
</dbReference>
<dbReference type="EMBL" id="CP001682">
    <property type="protein sequence ID" value="ACU94335.1"/>
    <property type="molecule type" value="Genomic_DNA"/>
</dbReference>
<evidence type="ECO:0000256" key="6">
    <source>
        <dbReference type="ARBA" id="ARBA00022532"/>
    </source>
</evidence>
<keyword evidence="7" id="KW-0001">2Fe-2S</keyword>
<dbReference type="STRING" id="469378.Ccur_06190"/>
<dbReference type="PROSITE" id="PS00198">
    <property type="entry name" value="4FE4S_FER_1"/>
    <property type="match status" value="1"/>
</dbReference>
<dbReference type="PROSITE" id="PS51379">
    <property type="entry name" value="4FE4S_FER_2"/>
    <property type="match status" value="2"/>
</dbReference>
<evidence type="ECO:0000256" key="13">
    <source>
        <dbReference type="ARBA" id="ARBA00034078"/>
    </source>
</evidence>
<reference evidence="15 16" key="1">
    <citation type="journal article" date="2009" name="Stand. Genomic Sci.">
        <title>Complete genome sequence of Cryptobacterium curtum type strain (12-3).</title>
        <authorList>
            <person name="Mavrommatis K."/>
            <person name="Pukall R."/>
            <person name="Rohde C."/>
            <person name="Chen F."/>
            <person name="Sims D."/>
            <person name="Brettin T."/>
            <person name="Kuske C."/>
            <person name="Detter J.C."/>
            <person name="Han C."/>
            <person name="Lapidus A."/>
            <person name="Copeland A."/>
            <person name="Glavina Del Rio T."/>
            <person name="Nolan M."/>
            <person name="Lucas S."/>
            <person name="Tice H."/>
            <person name="Cheng J.F."/>
            <person name="Bruce D."/>
            <person name="Goodwin L."/>
            <person name="Pitluck S."/>
            <person name="Ovchinnikova G."/>
            <person name="Pati A."/>
            <person name="Ivanova N."/>
            <person name="Chen A."/>
            <person name="Palaniappan K."/>
            <person name="Chain P."/>
            <person name="D'haeseleer P."/>
            <person name="Goker M."/>
            <person name="Bristow J."/>
            <person name="Eisen J.A."/>
            <person name="Markowitz V."/>
            <person name="Hugenholtz P."/>
            <person name="Rohde M."/>
            <person name="Klenk H.P."/>
            <person name="Kyrpides N.C."/>
        </authorList>
    </citation>
    <scope>NUCLEOTIDE SEQUENCE [LARGE SCALE GENOMIC DNA]</scope>
    <source>
        <strain evidence="16">ATCC 700683 / DSM 15641 / 12-3</strain>
    </source>
</reference>
<dbReference type="GO" id="GO:0022904">
    <property type="term" value="P:respiratory electron transport chain"/>
    <property type="evidence" value="ECO:0007669"/>
    <property type="project" value="TreeGrafter"/>
</dbReference>
<comment type="cofactor">
    <cofactor evidence="2">
        <name>[4Fe-4S] cluster</name>
        <dbReference type="ChEBI" id="CHEBI:49883"/>
    </cofactor>
</comment>
<dbReference type="InterPro" id="IPR006058">
    <property type="entry name" value="2Fe2S_fd_BS"/>
</dbReference>
<evidence type="ECO:0000313" key="16">
    <source>
        <dbReference type="Proteomes" id="UP000000954"/>
    </source>
</evidence>
<dbReference type="GO" id="GO:0051537">
    <property type="term" value="F:2 iron, 2 sulfur cluster binding"/>
    <property type="evidence" value="ECO:0007669"/>
    <property type="project" value="UniProtKB-KW"/>
</dbReference>
<keyword evidence="11" id="KW-0411">Iron-sulfur</keyword>
<evidence type="ECO:0000256" key="12">
    <source>
        <dbReference type="ARBA" id="ARBA00023291"/>
    </source>
</evidence>
<gene>
    <name evidence="15" type="ordered locus">Ccur_06190</name>
</gene>
<dbReference type="OrthoDB" id="9804391at2"/>
<sequence>MVYSDRETSLAQENLCIAIARFDGTKSWVQEYSCPRQPMTVLACLNFIREHQDQTLVFNEACRHAICGSCAVVVNGSACLACETQVEDLIELYETTRLFLSPLRGFPVLRDLAVDFDAKVEQMQTVEPWLHAYTDRTDSCQSREQLDRYEKATECILCGICASSCCEMAFDEGGYLAPFVMNKAFRFERDSRDEHGNGVRLKAVIASDLWKCLHCQQCTTKCPKGIPVSEEIATLRRQALSRGFSEGMGPRHARVFYNDAYKWGRLSETELALVTEGPLGVLKNRVPFTMRMIARGKMNPLKVHPPCVHGIEGVRTLYRFAQTMDEDT</sequence>
<dbReference type="RefSeq" id="WP_012803023.1">
    <property type="nucleotide sequence ID" value="NC_013170.1"/>
</dbReference>
<evidence type="ECO:0000256" key="9">
    <source>
        <dbReference type="ARBA" id="ARBA00023002"/>
    </source>
</evidence>
<dbReference type="PANTHER" id="PTHR11921:SF29">
    <property type="entry name" value="SUCCINATE DEHYDROGENASE [UBIQUINONE] IRON-SULFUR SUBUNIT, MITOCHONDRIAL"/>
    <property type="match status" value="1"/>
</dbReference>
<dbReference type="NCBIfam" id="TIGR00384">
    <property type="entry name" value="dhsB"/>
    <property type="match status" value="1"/>
</dbReference>
<evidence type="ECO:0000256" key="4">
    <source>
        <dbReference type="ARBA" id="ARBA00012792"/>
    </source>
</evidence>
<dbReference type="SUPFAM" id="SSF54292">
    <property type="entry name" value="2Fe-2S ferredoxin-like"/>
    <property type="match status" value="1"/>
</dbReference>
<evidence type="ECO:0000256" key="10">
    <source>
        <dbReference type="ARBA" id="ARBA00023004"/>
    </source>
</evidence>
<keyword evidence="6" id="KW-0816">Tricarboxylic acid cycle</keyword>
<dbReference type="EC" id="1.3.5.1" evidence="4"/>
<dbReference type="eggNOG" id="COG0479">
    <property type="taxonomic scope" value="Bacteria"/>
</dbReference>
<dbReference type="InterPro" id="IPR025192">
    <property type="entry name" value="Succ_DH/fum_Rdtase_N"/>
</dbReference>
<protein>
    <recommendedName>
        <fullName evidence="4">succinate dehydrogenase</fullName>
        <ecNumber evidence="4">1.3.5.1</ecNumber>
    </recommendedName>
</protein>
<evidence type="ECO:0000313" key="15">
    <source>
        <dbReference type="EMBL" id="ACU94335.1"/>
    </source>
</evidence>
<keyword evidence="9" id="KW-0560">Oxidoreductase</keyword>
<dbReference type="AlphaFoldDB" id="C7MN45"/>
<dbReference type="InterPro" id="IPR036010">
    <property type="entry name" value="2Fe-2S_ferredoxin-like_sf"/>
</dbReference>
<comment type="similarity">
    <text evidence="3">Belongs to the succinate dehydrogenase/fumarate reductase iron-sulfur protein family.</text>
</comment>
<dbReference type="GO" id="GO:0046872">
    <property type="term" value="F:metal ion binding"/>
    <property type="evidence" value="ECO:0007669"/>
    <property type="project" value="UniProtKB-KW"/>
</dbReference>
<dbReference type="HOGENOM" id="CLU_044838_3_1_11"/>
<evidence type="ECO:0000256" key="5">
    <source>
        <dbReference type="ARBA" id="ARBA00022485"/>
    </source>
</evidence>
<keyword evidence="10" id="KW-0408">Iron</keyword>
<comment type="cofactor">
    <cofactor evidence="1">
        <name>[3Fe-4S] cluster</name>
        <dbReference type="ChEBI" id="CHEBI:21137"/>
    </cofactor>
</comment>
<keyword evidence="16" id="KW-1185">Reference proteome</keyword>
<evidence type="ECO:0000256" key="3">
    <source>
        <dbReference type="ARBA" id="ARBA00009433"/>
    </source>
</evidence>
<feature type="domain" description="4Fe-4S ferredoxin-type" evidence="14">
    <location>
        <begin position="142"/>
        <end position="175"/>
    </location>
</feature>
<name>C7MN45_CRYCD</name>
<accession>C7MN45</accession>
<evidence type="ECO:0000256" key="8">
    <source>
        <dbReference type="ARBA" id="ARBA00022723"/>
    </source>
</evidence>
<dbReference type="PANTHER" id="PTHR11921">
    <property type="entry name" value="SUCCINATE DEHYDROGENASE IRON-SULFUR PROTEIN"/>
    <property type="match status" value="1"/>
</dbReference>
<dbReference type="InterPro" id="IPR012675">
    <property type="entry name" value="Beta-grasp_dom_sf"/>
</dbReference>
<dbReference type="SUPFAM" id="SSF46548">
    <property type="entry name" value="alpha-helical ferredoxin"/>
    <property type="match status" value="1"/>
</dbReference>
<comment type="cofactor">
    <cofactor evidence="13">
        <name>[2Fe-2S] cluster</name>
        <dbReference type="ChEBI" id="CHEBI:190135"/>
    </cofactor>
</comment>
<evidence type="ECO:0000259" key="14">
    <source>
        <dbReference type="PROSITE" id="PS51379"/>
    </source>
</evidence>
<keyword evidence="5" id="KW-0004">4Fe-4S</keyword>
<dbReference type="GO" id="GO:0006099">
    <property type="term" value="P:tricarboxylic acid cycle"/>
    <property type="evidence" value="ECO:0007669"/>
    <property type="project" value="UniProtKB-KW"/>
</dbReference>
<keyword evidence="12" id="KW-0003">3Fe-4S</keyword>
<keyword evidence="8" id="KW-0479">Metal-binding</keyword>
<dbReference type="InterPro" id="IPR050573">
    <property type="entry name" value="SDH/FRD_Iron-Sulfur"/>
</dbReference>
<dbReference type="InterPro" id="IPR017896">
    <property type="entry name" value="4Fe4S_Fe-S-bd"/>
</dbReference>
<dbReference type="GO" id="GO:0051539">
    <property type="term" value="F:4 iron, 4 sulfur cluster binding"/>
    <property type="evidence" value="ECO:0007669"/>
    <property type="project" value="UniProtKB-KW"/>
</dbReference>
<evidence type="ECO:0000256" key="11">
    <source>
        <dbReference type="ARBA" id="ARBA00023014"/>
    </source>
</evidence>
<dbReference type="GO" id="GO:0009055">
    <property type="term" value="F:electron transfer activity"/>
    <property type="evidence" value="ECO:0007669"/>
    <property type="project" value="InterPro"/>
</dbReference>
<dbReference type="GO" id="GO:0008177">
    <property type="term" value="F:succinate dehydrogenase (quinone) activity"/>
    <property type="evidence" value="ECO:0007669"/>
    <property type="project" value="UniProtKB-EC"/>
</dbReference>
<organism evidence="15 16">
    <name type="scientific">Cryptobacterium curtum (strain ATCC 700683 / DSM 15641 / CCUG 43107 / 12-3)</name>
    <dbReference type="NCBI Taxonomy" id="469378"/>
    <lineage>
        <taxon>Bacteria</taxon>
        <taxon>Bacillati</taxon>
        <taxon>Actinomycetota</taxon>
        <taxon>Coriobacteriia</taxon>
        <taxon>Eggerthellales</taxon>
        <taxon>Eggerthellaceae</taxon>
        <taxon>Cryptobacterium</taxon>
    </lineage>
</organism>
<dbReference type="InterPro" id="IPR009051">
    <property type="entry name" value="Helical_ferredxn"/>
</dbReference>
<dbReference type="Gene3D" id="3.10.20.30">
    <property type="match status" value="1"/>
</dbReference>
<dbReference type="InterPro" id="IPR004489">
    <property type="entry name" value="Succ_DH/fum_Rdtase_Fe-S"/>
</dbReference>
<evidence type="ECO:0000256" key="7">
    <source>
        <dbReference type="ARBA" id="ARBA00022714"/>
    </source>
</evidence>
<evidence type="ECO:0000256" key="1">
    <source>
        <dbReference type="ARBA" id="ARBA00001927"/>
    </source>
</evidence>
<dbReference type="Proteomes" id="UP000000954">
    <property type="component" value="Chromosome"/>
</dbReference>
<dbReference type="Pfam" id="PF13085">
    <property type="entry name" value="Fer2_3"/>
    <property type="match status" value="1"/>
</dbReference>
<evidence type="ECO:0000256" key="2">
    <source>
        <dbReference type="ARBA" id="ARBA00001966"/>
    </source>
</evidence>
<dbReference type="KEGG" id="ccu:Ccur_06190"/>
<dbReference type="InterPro" id="IPR017900">
    <property type="entry name" value="4Fe4S_Fe_S_CS"/>
</dbReference>